<dbReference type="Proteomes" id="UP000298653">
    <property type="component" value="Chromosome"/>
</dbReference>
<comment type="similarity">
    <text evidence="5">Belongs to the metallo-dependent hydrolases superfamily. Phosphotriesterase family.</text>
</comment>
<protein>
    <recommendedName>
        <fullName evidence="8">Phosphotriesterase</fullName>
    </recommendedName>
</protein>
<evidence type="ECO:0000313" key="6">
    <source>
        <dbReference type="EMBL" id="QCP36306.1"/>
    </source>
</evidence>
<dbReference type="InterPro" id="IPR001559">
    <property type="entry name" value="Phosphotriesterase"/>
</dbReference>
<evidence type="ECO:0008006" key="8">
    <source>
        <dbReference type="Google" id="ProtNLM"/>
    </source>
</evidence>
<name>A0A4P8IG05_9FIRM</name>
<feature type="binding site" description="via carbamate group" evidence="4">
    <location>
        <position position="117"/>
    </location>
    <ligand>
        <name>Zn(2+)</name>
        <dbReference type="ChEBI" id="CHEBI:29105"/>
        <label>2</label>
    </ligand>
</feature>
<evidence type="ECO:0000256" key="2">
    <source>
        <dbReference type="ARBA" id="ARBA00022801"/>
    </source>
</evidence>
<keyword evidence="7" id="KW-1185">Reference proteome</keyword>
<dbReference type="PROSITE" id="PS51347">
    <property type="entry name" value="PHOSPHOTRIESTERASE_2"/>
    <property type="match status" value="1"/>
</dbReference>
<dbReference type="PIRSF" id="PIRSF016839">
    <property type="entry name" value="PhP"/>
    <property type="match status" value="1"/>
</dbReference>
<dbReference type="Gene3D" id="3.20.20.140">
    <property type="entry name" value="Metal-dependent hydrolases"/>
    <property type="match status" value="1"/>
</dbReference>
<gene>
    <name evidence="6" type="ORF">AR1Y2_2852</name>
</gene>
<dbReference type="PANTHER" id="PTHR10819:SF3">
    <property type="entry name" value="PHOSPHOTRIESTERASE-RELATED PROTEIN"/>
    <property type="match status" value="1"/>
</dbReference>
<keyword evidence="1 4" id="KW-0479">Metal-binding</keyword>
<accession>A0A4P8IG05</accession>
<dbReference type="GO" id="GO:0016787">
    <property type="term" value="F:hydrolase activity"/>
    <property type="evidence" value="ECO:0007669"/>
    <property type="project" value="UniProtKB-KW"/>
</dbReference>
<feature type="binding site" evidence="4">
    <location>
        <position position="7"/>
    </location>
    <ligand>
        <name>Zn(2+)</name>
        <dbReference type="ChEBI" id="CHEBI:29105"/>
        <label>1</label>
    </ligand>
</feature>
<feature type="binding site" description="via carbamate group" evidence="4">
    <location>
        <position position="117"/>
    </location>
    <ligand>
        <name>Zn(2+)</name>
        <dbReference type="ChEBI" id="CHEBI:29105"/>
        <label>1</label>
    </ligand>
</feature>
<dbReference type="EMBL" id="CP040058">
    <property type="protein sequence ID" value="QCP36306.1"/>
    <property type="molecule type" value="Genomic_DNA"/>
</dbReference>
<proteinExistence type="inferred from homology"/>
<evidence type="ECO:0000256" key="1">
    <source>
        <dbReference type="ARBA" id="ARBA00022723"/>
    </source>
</evidence>
<feature type="binding site" evidence="4">
    <location>
        <position position="177"/>
    </location>
    <ligand>
        <name>Zn(2+)</name>
        <dbReference type="ChEBI" id="CHEBI:29105"/>
        <label>2</label>
    </ligand>
</feature>
<evidence type="ECO:0000313" key="7">
    <source>
        <dbReference type="Proteomes" id="UP000298653"/>
    </source>
</evidence>
<dbReference type="KEGG" id="arf:AR1Y2_2852"/>
<dbReference type="Pfam" id="PF02126">
    <property type="entry name" value="PTE"/>
    <property type="match status" value="1"/>
</dbReference>
<dbReference type="PANTHER" id="PTHR10819">
    <property type="entry name" value="PHOSPHOTRIESTERASE-RELATED"/>
    <property type="match status" value="1"/>
</dbReference>
<feature type="modified residue" description="N6-carboxylysine" evidence="3 5">
    <location>
        <position position="117"/>
    </location>
</feature>
<feature type="binding site" evidence="4">
    <location>
        <position position="5"/>
    </location>
    <ligand>
        <name>Zn(2+)</name>
        <dbReference type="ChEBI" id="CHEBI:29105"/>
        <label>1</label>
    </ligand>
</feature>
<feature type="binding site" evidence="4">
    <location>
        <position position="234"/>
    </location>
    <ligand>
        <name>Zn(2+)</name>
        <dbReference type="ChEBI" id="CHEBI:29105"/>
        <label>1</label>
    </ligand>
</feature>
<feature type="binding site" evidence="4">
    <location>
        <position position="150"/>
    </location>
    <ligand>
        <name>Zn(2+)</name>
        <dbReference type="ChEBI" id="CHEBI:29105"/>
        <label>2</label>
    </ligand>
</feature>
<evidence type="ECO:0000256" key="5">
    <source>
        <dbReference type="PROSITE-ProRule" id="PRU00679"/>
    </source>
</evidence>
<comment type="cofactor">
    <cofactor evidence="4">
        <name>a divalent metal cation</name>
        <dbReference type="ChEBI" id="CHEBI:60240"/>
    </cofactor>
    <text evidence="4">Binds 2 divalent metal cations per subunit.</text>
</comment>
<dbReference type="InterPro" id="IPR032466">
    <property type="entry name" value="Metal_Hydrolase"/>
</dbReference>
<dbReference type="GO" id="GO:0008270">
    <property type="term" value="F:zinc ion binding"/>
    <property type="evidence" value="ECO:0007669"/>
    <property type="project" value="InterPro"/>
</dbReference>
<evidence type="ECO:0000256" key="3">
    <source>
        <dbReference type="PIRSR" id="PIRSR601559-50"/>
    </source>
</evidence>
<sequence>MSYTHEHIYCDPYTAQRDPTLAITDIEGSIRELRLFFKAGGSTLVEGTAADYGRNPKKLVYASRQSRVHLIATTGFYLYDHNPEFMDYISTEELSELFVREIEEGMDGTHIRAGQIKCAVSPRFIHPREKKCLKAAARAQKKTNAPIWIHHGGMMGEEILQCLDSQGADLSKVVLGHMDRNPDPYEYKRIAAMGSFLSVDNIARVYRYPVQTNIDMILDLIEEGYLDRLLISADFGRSNYFKANNGGPGLEYIIRKFIPRLKETAGITEKEISTIFVENPKKVYGCF</sequence>
<keyword evidence="2" id="KW-0378">Hydrolase</keyword>
<reference evidence="6 7" key="1">
    <citation type="submission" date="2019-05" db="EMBL/GenBank/DDBJ databases">
        <title>Complete genome sequencing of Anaerostipes rhamnosivorans.</title>
        <authorList>
            <person name="Bui T.P.N."/>
            <person name="de Vos W.M."/>
        </authorList>
    </citation>
    <scope>NUCLEOTIDE SEQUENCE [LARGE SCALE GENOMIC DNA]</scope>
    <source>
        <strain evidence="6 7">1y2</strain>
    </source>
</reference>
<organism evidence="6 7">
    <name type="scientific">Anaerostipes rhamnosivorans</name>
    <dbReference type="NCBI Taxonomy" id="1229621"/>
    <lineage>
        <taxon>Bacteria</taxon>
        <taxon>Bacillati</taxon>
        <taxon>Bacillota</taxon>
        <taxon>Clostridia</taxon>
        <taxon>Lachnospirales</taxon>
        <taxon>Lachnospiraceae</taxon>
        <taxon>Anaerostipes</taxon>
    </lineage>
</organism>
<dbReference type="SUPFAM" id="SSF51556">
    <property type="entry name" value="Metallo-dependent hydrolases"/>
    <property type="match status" value="1"/>
</dbReference>
<dbReference type="AlphaFoldDB" id="A0A4P8IG05"/>
<evidence type="ECO:0000256" key="4">
    <source>
        <dbReference type="PIRSR" id="PIRSR601559-51"/>
    </source>
</evidence>